<reference evidence="1" key="1">
    <citation type="submission" date="2020-03" db="EMBL/GenBank/DDBJ databases">
        <title>Genome of Pelagibius litoralis DSM 21314T.</title>
        <authorList>
            <person name="Wang G."/>
        </authorList>
    </citation>
    <scope>NUCLEOTIDE SEQUENCE</scope>
    <source>
        <strain evidence="1">DSM 21314</strain>
    </source>
</reference>
<gene>
    <name evidence="1" type="ORF">HBA54_21735</name>
</gene>
<dbReference type="RefSeq" id="WP_167228646.1">
    <property type="nucleotide sequence ID" value="NZ_JAAQPH010000020.1"/>
</dbReference>
<dbReference type="AlphaFoldDB" id="A0A967F198"/>
<accession>A0A967F198</accession>
<evidence type="ECO:0000313" key="2">
    <source>
        <dbReference type="Proteomes" id="UP000761264"/>
    </source>
</evidence>
<organism evidence="1 2">
    <name type="scientific">Pelagibius litoralis</name>
    <dbReference type="NCBI Taxonomy" id="374515"/>
    <lineage>
        <taxon>Bacteria</taxon>
        <taxon>Pseudomonadati</taxon>
        <taxon>Pseudomonadota</taxon>
        <taxon>Alphaproteobacteria</taxon>
        <taxon>Rhodospirillales</taxon>
        <taxon>Rhodovibrionaceae</taxon>
        <taxon>Pelagibius</taxon>
    </lineage>
</organism>
<comment type="caution">
    <text evidence="1">The sequence shown here is derived from an EMBL/GenBank/DDBJ whole genome shotgun (WGS) entry which is preliminary data.</text>
</comment>
<evidence type="ECO:0000313" key="1">
    <source>
        <dbReference type="EMBL" id="NIA71225.1"/>
    </source>
</evidence>
<dbReference type="EMBL" id="JAAQPH010000020">
    <property type="protein sequence ID" value="NIA71225.1"/>
    <property type="molecule type" value="Genomic_DNA"/>
</dbReference>
<sequence length="206" mass="22571">MISKTKKTPFSGHQDALEPVASEFAEAGRMDDVDAFNETFESDPRGDQFPDPKTLTDWRVANALLVLRDQVDAAYPSRNKTSDGTIGDEAHCPGPSDHCPNIIDDGIGVVAALDLTHDPASGCDMQVLTRAIAGSRDPRIKYIIYNREICSSYEYEGQPPWTWRPYFGSNPHTRHAHFSVLADADLYDDEAPWDIGLTSSIGGASA</sequence>
<dbReference type="Proteomes" id="UP000761264">
    <property type="component" value="Unassembled WGS sequence"/>
</dbReference>
<proteinExistence type="predicted"/>
<name>A0A967F198_9PROT</name>
<keyword evidence="2" id="KW-1185">Reference proteome</keyword>
<protein>
    <submittedName>
        <fullName evidence="1">Uncharacterized protein</fullName>
    </submittedName>
</protein>